<name>A0A098GIU1_LEGMI</name>
<dbReference type="EMBL" id="FMVN01000003">
    <property type="protein sequence ID" value="SCY01544.1"/>
    <property type="molecule type" value="Genomic_DNA"/>
</dbReference>
<evidence type="ECO:0000313" key="3">
    <source>
        <dbReference type="EMBL" id="CEG62383.1"/>
    </source>
</evidence>
<dbReference type="SMART" id="SM00749">
    <property type="entry name" value="BON"/>
    <property type="match status" value="1"/>
</dbReference>
<dbReference type="RefSeq" id="WP_045100445.1">
    <property type="nucleotide sequence ID" value="NZ_CP020614.1"/>
</dbReference>
<proteinExistence type="predicted"/>
<dbReference type="HOGENOM" id="CLU_083606_4_0_6"/>
<reference evidence="3" key="1">
    <citation type="submission" date="2014-09" db="EMBL/GenBank/DDBJ databases">
        <authorList>
            <person name="GOMEZ-VALERO Laura"/>
        </authorList>
    </citation>
    <scope>NUCLEOTIDE SEQUENCE</scope>
    <source>
        <strain evidence="3">ATCC33218</strain>
    </source>
</reference>
<organism evidence="3 5">
    <name type="scientific">Legionella micdadei</name>
    <name type="common">Tatlockia micdadei</name>
    <dbReference type="NCBI Taxonomy" id="451"/>
    <lineage>
        <taxon>Bacteria</taxon>
        <taxon>Pseudomonadati</taxon>
        <taxon>Pseudomonadota</taxon>
        <taxon>Gammaproteobacteria</taxon>
        <taxon>Legionellales</taxon>
        <taxon>Legionellaceae</taxon>
        <taxon>Legionella</taxon>
    </lineage>
</organism>
<protein>
    <submittedName>
        <fullName evidence="4">Osmotically-inducible protein OsmY, contains BON domain</fullName>
    </submittedName>
</protein>
<evidence type="ECO:0000313" key="4">
    <source>
        <dbReference type="EMBL" id="SCY01544.1"/>
    </source>
</evidence>
<dbReference type="EMBL" id="LN614830">
    <property type="protein sequence ID" value="CEG62383.1"/>
    <property type="molecule type" value="Genomic_DNA"/>
</dbReference>
<dbReference type="AlphaFoldDB" id="A0A098GIU1"/>
<dbReference type="PANTHER" id="PTHR34606:SF4">
    <property type="entry name" value="OUTER MEMBRANE LIPOPROTEIN DOLP"/>
    <property type="match status" value="1"/>
</dbReference>
<evidence type="ECO:0000256" key="1">
    <source>
        <dbReference type="ARBA" id="ARBA00022729"/>
    </source>
</evidence>
<dbReference type="InterPro" id="IPR014004">
    <property type="entry name" value="Transpt-assoc_nodulatn_dom_bac"/>
</dbReference>
<dbReference type="KEGG" id="tmc:LMI_3162"/>
<sequence length="195" mass="21981">MKKQGRFITLLVGIMLLEGCYSELWTGAKLVYDRHNVYKKIDDYQLGAKAGHALFDDQLFKQKGCSIDLAVFNGDILLAGHVPTAGLRNEAVRRVSSLTGYRRVINQLDVSKQPNSVLEDSWITAKIRSQIFADAEIDPHAFKVITSDYIVYLMGDVRPQQAERVINIAKNTQGVERVVKLFKYYNLSKQAIADS</sequence>
<evidence type="ECO:0000259" key="2">
    <source>
        <dbReference type="PROSITE" id="PS50914"/>
    </source>
</evidence>
<dbReference type="InterPro" id="IPR051686">
    <property type="entry name" value="Lipoprotein_DolP"/>
</dbReference>
<keyword evidence="1" id="KW-0732">Signal</keyword>
<dbReference type="PATRIC" id="fig|451.8.peg.959"/>
<dbReference type="OrthoDB" id="9783990at2"/>
<dbReference type="Proteomes" id="UP000182998">
    <property type="component" value="Unassembled WGS sequence"/>
</dbReference>
<feature type="domain" description="BON" evidence="2">
    <location>
        <begin position="119"/>
        <end position="186"/>
    </location>
</feature>
<accession>A0A098GIU1</accession>
<reference evidence="5" key="2">
    <citation type="submission" date="2014-09" db="EMBL/GenBank/DDBJ databases">
        <authorList>
            <person name="Gomez-Valero L."/>
        </authorList>
    </citation>
    <scope>NUCLEOTIDE SEQUENCE [LARGE SCALE GENOMIC DNA]</scope>
    <source>
        <strain evidence="5">ATCC33218</strain>
    </source>
</reference>
<dbReference type="STRING" id="451.B6N58_14550"/>
<evidence type="ECO:0000313" key="5">
    <source>
        <dbReference type="Proteomes" id="UP000032414"/>
    </source>
</evidence>
<feature type="domain" description="BON" evidence="2">
    <location>
        <begin position="42"/>
        <end position="112"/>
    </location>
</feature>
<dbReference type="PROSITE" id="PS50914">
    <property type="entry name" value="BON"/>
    <property type="match status" value="2"/>
</dbReference>
<evidence type="ECO:0000313" key="6">
    <source>
        <dbReference type="Proteomes" id="UP000182998"/>
    </source>
</evidence>
<keyword evidence="6" id="KW-1185">Reference proteome</keyword>
<dbReference type="InterPro" id="IPR007055">
    <property type="entry name" value="BON_dom"/>
</dbReference>
<dbReference type="Proteomes" id="UP000032414">
    <property type="component" value="Chromosome I"/>
</dbReference>
<dbReference type="PANTHER" id="PTHR34606">
    <property type="entry name" value="BON DOMAIN-CONTAINING PROTEIN"/>
    <property type="match status" value="1"/>
</dbReference>
<reference evidence="4 6" key="3">
    <citation type="submission" date="2016-10" db="EMBL/GenBank/DDBJ databases">
        <authorList>
            <person name="Varghese N."/>
            <person name="Submissions S."/>
        </authorList>
    </citation>
    <scope>NUCLEOTIDE SEQUENCE [LARGE SCALE GENOMIC DNA]</scope>
    <source>
        <strain evidence="4 6">ATCC 33218</strain>
    </source>
</reference>
<gene>
    <name evidence="3" type="ORF">LMI_3162</name>
    <name evidence="4" type="ORF">SAMN02982997_00613</name>
</gene>
<dbReference type="Pfam" id="PF04972">
    <property type="entry name" value="BON"/>
    <property type="match status" value="2"/>
</dbReference>